<evidence type="ECO:0000313" key="5">
    <source>
        <dbReference type="EMBL" id="PVH22528.1"/>
    </source>
</evidence>
<keyword evidence="1" id="KW-0597">Phosphoprotein</keyword>
<feature type="compositionally biased region" description="Low complexity" evidence="3">
    <location>
        <begin position="41"/>
        <end position="55"/>
    </location>
</feature>
<dbReference type="SMART" id="SM00513">
    <property type="entry name" value="SAP"/>
    <property type="match status" value="1"/>
</dbReference>
<dbReference type="VEuPathDB" id="FungiDB:CXQ85_005099"/>
<keyword evidence="6" id="KW-1185">Reference proteome</keyword>
<dbReference type="PROSITE" id="PS50800">
    <property type="entry name" value="SAP"/>
    <property type="match status" value="1"/>
</dbReference>
<dbReference type="InterPro" id="IPR003034">
    <property type="entry name" value="SAP_dom"/>
</dbReference>
<evidence type="ECO:0000313" key="6">
    <source>
        <dbReference type="Proteomes" id="UP000244309"/>
    </source>
</evidence>
<proteinExistence type="inferred from homology"/>
<comment type="caution">
    <text evidence="5">The sequence shown here is derived from an EMBL/GenBank/DDBJ whole genome shotgun (WGS) entry which is preliminary data.</text>
</comment>
<gene>
    <name evidence="5" type="ORF">CXQ85_005099</name>
</gene>
<organism evidence="5 6">
    <name type="scientific">Candidozyma haemuli</name>
    <dbReference type="NCBI Taxonomy" id="45357"/>
    <lineage>
        <taxon>Eukaryota</taxon>
        <taxon>Fungi</taxon>
        <taxon>Dikarya</taxon>
        <taxon>Ascomycota</taxon>
        <taxon>Saccharomycotina</taxon>
        <taxon>Pichiomycetes</taxon>
        <taxon>Metschnikowiaceae</taxon>
        <taxon>Candidozyma</taxon>
    </lineage>
</organism>
<feature type="compositionally biased region" description="Basic and acidic residues" evidence="3">
    <location>
        <begin position="80"/>
        <end position="101"/>
    </location>
</feature>
<dbReference type="InterPro" id="IPR052240">
    <property type="entry name" value="SAP_domain_ribonucleoprotein"/>
</dbReference>
<dbReference type="PANTHER" id="PTHR46551:SF1">
    <property type="entry name" value="SAP DOMAIN-CONTAINING RIBONUCLEOPROTEIN"/>
    <property type="match status" value="1"/>
</dbReference>
<sequence>MSDYASLTVAQLKDQLKAKGLALDGKKADLVQRLEESDSGAAQPAAQPEEPVAEPAAEEPAKEEVTAPETTEPTTGENGAKPEEQAEESKPKELTPEDRKKLAVDLLTKKIQRAEKFGDEQSAQAARKDLARVEKFGVDPGTALAKEIGLVDKKVHTGLGNFKRKGNFRRNKHKGKKGKVGK</sequence>
<protein>
    <recommendedName>
        <fullName evidence="4">SAP domain-containing protein</fullName>
    </recommendedName>
</protein>
<dbReference type="InterPro" id="IPR040746">
    <property type="entry name" value="THO1_MOS11_C"/>
</dbReference>
<dbReference type="PANTHER" id="PTHR46551">
    <property type="entry name" value="SAP DOMAIN-CONTAINING RIBONUCLEOPROTEIN"/>
    <property type="match status" value="1"/>
</dbReference>
<dbReference type="OrthoDB" id="445357at2759"/>
<name>A0A2V1AXE4_9ASCO</name>
<feature type="domain" description="SAP" evidence="4">
    <location>
        <begin position="4"/>
        <end position="38"/>
    </location>
</feature>
<dbReference type="GeneID" id="37010429"/>
<dbReference type="EMBL" id="PKFO01000008">
    <property type="protein sequence ID" value="PVH22528.1"/>
    <property type="molecule type" value="Genomic_DNA"/>
</dbReference>
<comment type="similarity">
    <text evidence="2">Belongs to the SAP domain-containing ribonucleoprotein family.</text>
</comment>
<feature type="compositionally biased region" description="Basic residues" evidence="3">
    <location>
        <begin position="162"/>
        <end position="182"/>
    </location>
</feature>
<dbReference type="InterPro" id="IPR036361">
    <property type="entry name" value="SAP_dom_sf"/>
</dbReference>
<reference evidence="5 6" key="1">
    <citation type="submission" date="2017-12" db="EMBL/GenBank/DDBJ databases">
        <title>Genome Sequence of a Multidrug-Resistant Candida haemulonii Isolate from a Patient with Chronic Leg Ulcers in Israel.</title>
        <authorList>
            <person name="Chow N.A."/>
            <person name="Gade L."/>
            <person name="Batra D."/>
            <person name="Rowe L.A."/>
            <person name="Ben-Ami R."/>
            <person name="Loparev V.N."/>
            <person name="Litvintseva A.P."/>
        </authorList>
    </citation>
    <scope>NUCLEOTIDE SEQUENCE [LARGE SCALE GENOMIC DNA]</scope>
    <source>
        <strain evidence="5 6">B11899</strain>
    </source>
</reference>
<dbReference type="SUPFAM" id="SSF68906">
    <property type="entry name" value="SAP domain"/>
    <property type="match status" value="1"/>
</dbReference>
<dbReference type="Pfam" id="PF02037">
    <property type="entry name" value="SAP"/>
    <property type="match status" value="1"/>
</dbReference>
<dbReference type="Pfam" id="PF18592">
    <property type="entry name" value="Tho1_MOS11_C"/>
    <property type="match status" value="1"/>
</dbReference>
<dbReference type="AlphaFoldDB" id="A0A2V1AXE4"/>
<dbReference type="GO" id="GO:0016973">
    <property type="term" value="P:poly(A)+ mRNA export from nucleus"/>
    <property type="evidence" value="ECO:0007669"/>
    <property type="project" value="TreeGrafter"/>
</dbReference>
<feature type="region of interest" description="Disordered" evidence="3">
    <location>
        <begin position="32"/>
        <end position="101"/>
    </location>
</feature>
<dbReference type="GO" id="GO:0005634">
    <property type="term" value="C:nucleus"/>
    <property type="evidence" value="ECO:0007669"/>
    <property type="project" value="TreeGrafter"/>
</dbReference>
<accession>A0A2V1AXE4</accession>
<dbReference type="STRING" id="45357.A0A2V1AXE4"/>
<evidence type="ECO:0000256" key="3">
    <source>
        <dbReference type="SAM" id="MobiDB-lite"/>
    </source>
</evidence>
<feature type="region of interest" description="Disordered" evidence="3">
    <location>
        <begin position="161"/>
        <end position="182"/>
    </location>
</feature>
<dbReference type="Proteomes" id="UP000244309">
    <property type="component" value="Unassembled WGS sequence"/>
</dbReference>
<evidence type="ECO:0000259" key="4">
    <source>
        <dbReference type="PROSITE" id="PS50800"/>
    </source>
</evidence>
<evidence type="ECO:0000256" key="2">
    <source>
        <dbReference type="ARBA" id="ARBA00046328"/>
    </source>
</evidence>
<dbReference type="RefSeq" id="XP_025343468.1">
    <property type="nucleotide sequence ID" value="XM_025488701.1"/>
</dbReference>
<evidence type="ECO:0000256" key="1">
    <source>
        <dbReference type="ARBA" id="ARBA00022553"/>
    </source>
</evidence>
<dbReference type="Gene3D" id="1.10.720.30">
    <property type="entry name" value="SAP domain"/>
    <property type="match status" value="1"/>
</dbReference>